<proteinExistence type="predicted"/>
<dbReference type="AlphaFoldDB" id="A0A2U1LX25"/>
<dbReference type="EMBL" id="PKPP01007390">
    <property type="protein sequence ID" value="PWA53520.1"/>
    <property type="molecule type" value="Genomic_DNA"/>
</dbReference>
<dbReference type="Proteomes" id="UP000245207">
    <property type="component" value="Unassembled WGS sequence"/>
</dbReference>
<keyword evidence="2" id="KW-1185">Reference proteome</keyword>
<name>A0A2U1LX25_ARTAN</name>
<organism evidence="1 2">
    <name type="scientific">Artemisia annua</name>
    <name type="common">Sweet wormwood</name>
    <dbReference type="NCBI Taxonomy" id="35608"/>
    <lineage>
        <taxon>Eukaryota</taxon>
        <taxon>Viridiplantae</taxon>
        <taxon>Streptophyta</taxon>
        <taxon>Embryophyta</taxon>
        <taxon>Tracheophyta</taxon>
        <taxon>Spermatophyta</taxon>
        <taxon>Magnoliopsida</taxon>
        <taxon>eudicotyledons</taxon>
        <taxon>Gunneridae</taxon>
        <taxon>Pentapetalae</taxon>
        <taxon>asterids</taxon>
        <taxon>campanulids</taxon>
        <taxon>Asterales</taxon>
        <taxon>Asteraceae</taxon>
        <taxon>Asteroideae</taxon>
        <taxon>Anthemideae</taxon>
        <taxon>Artemisiinae</taxon>
        <taxon>Artemisia</taxon>
    </lineage>
</organism>
<accession>A0A2U1LX25</accession>
<sequence length="163" mass="19529">MSSSSNRSYRLPPPTYCEHDQPVIRQTSRSIDFPLRRFLGCVEYYNGSKCKTFYWLDPELPNNYYKQEFFKLIQKEKRLKEDKYSFNGKIRDLERDIDFQKSTMEKEMFLLQLELKESKSSVLLMFAEIVMGKNRISQQVKVNGLRPKLNKVFAALSYKFEYK</sequence>
<evidence type="ECO:0000313" key="2">
    <source>
        <dbReference type="Proteomes" id="UP000245207"/>
    </source>
</evidence>
<comment type="caution">
    <text evidence="1">The sequence shown here is derived from an EMBL/GenBank/DDBJ whole genome shotgun (WGS) entry which is preliminary data.</text>
</comment>
<evidence type="ECO:0008006" key="3">
    <source>
        <dbReference type="Google" id="ProtNLM"/>
    </source>
</evidence>
<gene>
    <name evidence="1" type="ORF">CTI12_AA444220</name>
</gene>
<evidence type="ECO:0000313" key="1">
    <source>
        <dbReference type="EMBL" id="PWA53520.1"/>
    </source>
</evidence>
<protein>
    <recommendedName>
        <fullName evidence="3">Zinc finger GRF-type domain-containing protein</fullName>
    </recommendedName>
</protein>
<reference evidence="1 2" key="1">
    <citation type="journal article" date="2018" name="Mol. Plant">
        <title>The genome of Artemisia annua provides insight into the evolution of Asteraceae family and artemisinin biosynthesis.</title>
        <authorList>
            <person name="Shen Q."/>
            <person name="Zhang L."/>
            <person name="Liao Z."/>
            <person name="Wang S."/>
            <person name="Yan T."/>
            <person name="Shi P."/>
            <person name="Liu M."/>
            <person name="Fu X."/>
            <person name="Pan Q."/>
            <person name="Wang Y."/>
            <person name="Lv Z."/>
            <person name="Lu X."/>
            <person name="Zhang F."/>
            <person name="Jiang W."/>
            <person name="Ma Y."/>
            <person name="Chen M."/>
            <person name="Hao X."/>
            <person name="Li L."/>
            <person name="Tang Y."/>
            <person name="Lv G."/>
            <person name="Zhou Y."/>
            <person name="Sun X."/>
            <person name="Brodelius P.E."/>
            <person name="Rose J.K.C."/>
            <person name="Tang K."/>
        </authorList>
    </citation>
    <scope>NUCLEOTIDE SEQUENCE [LARGE SCALE GENOMIC DNA]</scope>
    <source>
        <strain evidence="2">cv. Huhao1</strain>
        <tissue evidence="1">Leaf</tissue>
    </source>
</reference>